<comment type="similarity">
    <text evidence="1 8">Belongs to the peptidase S8 family.</text>
</comment>
<evidence type="ECO:0000313" key="15">
    <source>
        <dbReference type="Proteomes" id="UP000323000"/>
    </source>
</evidence>
<keyword evidence="2 8" id="KW-0645">Protease</keyword>
<dbReference type="PRINTS" id="PR00723">
    <property type="entry name" value="SUBTILISIN"/>
</dbReference>
<evidence type="ECO:0000256" key="1">
    <source>
        <dbReference type="ARBA" id="ARBA00011073"/>
    </source>
</evidence>
<comment type="caution">
    <text evidence="8">Lacks conserved residue(s) required for the propagation of feature annotation.</text>
</comment>
<evidence type="ECO:0000256" key="5">
    <source>
        <dbReference type="ARBA" id="ARBA00022825"/>
    </source>
</evidence>
<gene>
    <name evidence="14" type="ORF">EZV62_009759</name>
</gene>
<evidence type="ECO:0000256" key="9">
    <source>
        <dbReference type="SAM" id="Phobius"/>
    </source>
</evidence>
<dbReference type="GO" id="GO:0006508">
    <property type="term" value="P:proteolysis"/>
    <property type="evidence" value="ECO:0007669"/>
    <property type="project" value="UniProtKB-KW"/>
</dbReference>
<sequence length="1115" mass="120022">MFKIISGTSMSCPHVSGLAAFLKSVHRDWSPAAIKSALMTTAYTLNNKKSPIGDVDSSNSTGPFAYGSGHVDPERAADPGLIYDITAVDYLKYICSLNYTSAEIALFTWGNFTCLPNTAIQGGELNYPSFAVNFKGGVQNGSLEYKRTVTNVGSPTSSYALQVEVPNGVSVIVKPKILSFNKLGQKLSYKVTFVGKSKRSSDSSFGSLTWVSGKFKVRSHIAVTWQDMMFRKILLFLVLVTTTYIGAAMAKNTYIIHMDKTKLAAKLFHEVDSMQTYQAVIDSINEMSLQKVDGDQQQETMPAELLYAYETAISGFSAKLSTKQLQILKKVDGFLSATPDQLLQLHTTNSQQFLGLKNGKGLLSASNLASDVIIGIIDTGIWPEHVSFQDTGLSAVPSRWKGVCEKGTKFSKSNCNKKLIGARAFFKAYEANHGRINETNEFKSARDQNGHGTHTASTAAGSLVANASFLGLAKGLARGTSYTSRIAVYKVCWRPGCSTIDMLAAIDKAVQDGVDVLSISIGSRLLPFHSDPVAIGTFWAIKSGIFVSNSAGNSGPFSSSVSKTAPWMMTVAASYTDRTFPAIIKLGNGKVVEGISLYSGDALTKPVPVAYLESAGSAASKFCLNGTLDETLVKGKIVVCDGASGNRYEKSYNVKQAKGVGMILVNPKFKGEELTADPHILPAAGVGYTTGKYVIQYASTAKKPTVSIIFKGTVFGRTAPVIAAFSSRGPNLVDPDVIKPDVTAPGVNILAAWPPIVSPTRHPADTRSVLFNIVSGTSMSCPHVSGIAALLKSVHRDWSPAAIKSALMTTAYTLNNKKSPISDVASGNSAGPFAYGSGHVDPERAVDPGLIYDITEEDYLKHLCSLNYTSSEIALFTDGTFTCPKNAAIQAGDLNYPSFAFNFKGGVQNGSLEYKRTVTNVGIPVSSYAVQLEVPKGVSVIVKPKILSFNKLGQKLSYKVTVVGKSKTSSNSSFGSLTWISGKFRVRSPIAQAVIDSINEMSLQGDDQEQKAELLSAYETSISGFAAKLSTKQLQSLEKVDGFLSATPDQLLQLHTTIDFPSSFLAYKLVKYAGYLVVLTQICWLQLTKLFKMESTCCQSLWDPALYLLTEIFYQ</sequence>
<dbReference type="PANTHER" id="PTHR10795">
    <property type="entry name" value="PROPROTEIN CONVERTASE SUBTILISIN/KEXIN"/>
    <property type="match status" value="1"/>
</dbReference>
<evidence type="ECO:0000256" key="8">
    <source>
        <dbReference type="PROSITE-ProRule" id="PRU01240"/>
    </source>
</evidence>
<evidence type="ECO:0000259" key="12">
    <source>
        <dbReference type="Pfam" id="PF05922"/>
    </source>
</evidence>
<dbReference type="FunFam" id="3.40.50.200:FF:000006">
    <property type="entry name" value="Subtilisin-like protease SBT1.5"/>
    <property type="match status" value="1"/>
</dbReference>
<feature type="domain" description="Peptidase S8/S53" evidence="10">
    <location>
        <begin position="2"/>
        <end position="50"/>
    </location>
</feature>
<dbReference type="InterPro" id="IPR010259">
    <property type="entry name" value="S8pro/Inhibitor_I9"/>
</dbReference>
<dbReference type="InterPro" id="IPR036852">
    <property type="entry name" value="Peptidase_S8/S53_dom_sf"/>
</dbReference>
<feature type="domain" description="Peptidase S8/S53" evidence="10">
    <location>
        <begin position="370"/>
        <end position="822"/>
    </location>
</feature>
<keyword evidence="9" id="KW-1133">Transmembrane helix</keyword>
<evidence type="ECO:0000259" key="10">
    <source>
        <dbReference type="Pfam" id="PF00082"/>
    </source>
</evidence>
<dbReference type="Gene3D" id="3.40.50.200">
    <property type="entry name" value="Peptidase S8/S53 domain"/>
    <property type="match status" value="2"/>
</dbReference>
<feature type="transmembrane region" description="Helical" evidence="9">
    <location>
        <begin position="233"/>
        <end position="250"/>
    </location>
</feature>
<dbReference type="EMBL" id="VAHF01000004">
    <property type="protein sequence ID" value="TXG62765.1"/>
    <property type="molecule type" value="Genomic_DNA"/>
</dbReference>
<evidence type="ECO:0000259" key="13">
    <source>
        <dbReference type="Pfam" id="PF17766"/>
    </source>
</evidence>
<keyword evidence="5 8" id="KW-0720">Serine protease</keyword>
<dbReference type="PROSITE" id="PS00138">
    <property type="entry name" value="SUBTILASE_SER"/>
    <property type="match status" value="2"/>
</dbReference>
<name>A0A5C7I121_9ROSI</name>
<evidence type="ECO:0000256" key="4">
    <source>
        <dbReference type="ARBA" id="ARBA00022801"/>
    </source>
</evidence>
<protein>
    <recommendedName>
        <fullName evidence="16">Subtilisin-like protease fibronectin type-III domain-containing protein</fullName>
    </recommendedName>
</protein>
<keyword evidence="4 8" id="KW-0378">Hydrolase</keyword>
<proteinExistence type="inferred from homology"/>
<dbReference type="CDD" id="cd04852">
    <property type="entry name" value="Peptidases_S8_3"/>
    <property type="match status" value="1"/>
</dbReference>
<keyword evidence="9" id="KW-0472">Membrane</keyword>
<evidence type="ECO:0000313" key="14">
    <source>
        <dbReference type="EMBL" id="TXG62765.1"/>
    </source>
</evidence>
<dbReference type="Gene3D" id="3.30.70.80">
    <property type="entry name" value="Peptidase S8 propeptide/proteinase inhibitor I9"/>
    <property type="match status" value="1"/>
</dbReference>
<dbReference type="AlphaFoldDB" id="A0A5C7I121"/>
<feature type="domain" description="Inhibitor I9" evidence="12">
    <location>
        <begin position="253"/>
        <end position="346"/>
    </location>
</feature>
<dbReference type="OrthoDB" id="206201at2759"/>
<dbReference type="InterPro" id="IPR000209">
    <property type="entry name" value="Peptidase_S8/S53_dom"/>
</dbReference>
<feature type="domain" description="PA" evidence="11">
    <location>
        <begin position="623"/>
        <end position="692"/>
    </location>
</feature>
<dbReference type="CDD" id="cd02120">
    <property type="entry name" value="PA_subtilisin_like"/>
    <property type="match status" value="1"/>
</dbReference>
<evidence type="ECO:0000256" key="2">
    <source>
        <dbReference type="ARBA" id="ARBA00022670"/>
    </source>
</evidence>
<keyword evidence="6" id="KW-0325">Glycoprotein</keyword>
<evidence type="ECO:0000256" key="3">
    <source>
        <dbReference type="ARBA" id="ARBA00022729"/>
    </source>
</evidence>
<feature type="active site" description="Charge relay system" evidence="7 8">
    <location>
        <position position="451"/>
    </location>
</feature>
<dbReference type="PROSITE" id="PS51892">
    <property type="entry name" value="SUBTILASE"/>
    <property type="match status" value="2"/>
</dbReference>
<dbReference type="InterPro" id="IPR023828">
    <property type="entry name" value="Peptidase_S8_Ser-AS"/>
</dbReference>
<dbReference type="InterPro" id="IPR037045">
    <property type="entry name" value="S8pro/Inhibitor_I9_sf"/>
</dbReference>
<dbReference type="Pfam" id="PF17766">
    <property type="entry name" value="fn3_6"/>
    <property type="match status" value="2"/>
</dbReference>
<organism evidence="14 15">
    <name type="scientific">Acer yangbiense</name>
    <dbReference type="NCBI Taxonomy" id="1000413"/>
    <lineage>
        <taxon>Eukaryota</taxon>
        <taxon>Viridiplantae</taxon>
        <taxon>Streptophyta</taxon>
        <taxon>Embryophyta</taxon>
        <taxon>Tracheophyta</taxon>
        <taxon>Spermatophyta</taxon>
        <taxon>Magnoliopsida</taxon>
        <taxon>eudicotyledons</taxon>
        <taxon>Gunneridae</taxon>
        <taxon>Pentapetalae</taxon>
        <taxon>rosids</taxon>
        <taxon>malvids</taxon>
        <taxon>Sapindales</taxon>
        <taxon>Sapindaceae</taxon>
        <taxon>Hippocastanoideae</taxon>
        <taxon>Acereae</taxon>
        <taxon>Acer</taxon>
    </lineage>
</organism>
<comment type="caution">
    <text evidence="14">The sequence shown here is derived from an EMBL/GenBank/DDBJ whole genome shotgun (WGS) entry which is preliminary data.</text>
</comment>
<feature type="domain" description="Subtilisin-like protease fibronectin type-III" evidence="13">
    <location>
        <begin position="124"/>
        <end position="223"/>
    </location>
</feature>
<evidence type="ECO:0000256" key="7">
    <source>
        <dbReference type="PIRSR" id="PIRSR615500-1"/>
    </source>
</evidence>
<dbReference type="InterPro" id="IPR015500">
    <property type="entry name" value="Peptidase_S8_subtilisin-rel"/>
</dbReference>
<dbReference type="Pfam" id="PF00082">
    <property type="entry name" value="Peptidase_S8"/>
    <property type="match status" value="2"/>
</dbReference>
<accession>A0A5C7I121</accession>
<dbReference type="Gene3D" id="3.50.30.30">
    <property type="match status" value="1"/>
</dbReference>
<keyword evidence="15" id="KW-1185">Reference proteome</keyword>
<dbReference type="InterPro" id="IPR034197">
    <property type="entry name" value="Peptidases_S8_3"/>
</dbReference>
<feature type="active site" description="Charge relay system" evidence="7 8">
    <location>
        <position position="778"/>
    </location>
</feature>
<dbReference type="Proteomes" id="UP000323000">
    <property type="component" value="Chromosome 4"/>
</dbReference>
<evidence type="ECO:0008006" key="16">
    <source>
        <dbReference type="Google" id="ProtNLM"/>
    </source>
</evidence>
<dbReference type="FunFam" id="2.60.40.2310:FF:000001">
    <property type="entry name" value="Subtilisin-like protease SBT1.5"/>
    <property type="match status" value="2"/>
</dbReference>
<dbReference type="Pfam" id="PF02225">
    <property type="entry name" value="PA"/>
    <property type="match status" value="1"/>
</dbReference>
<dbReference type="Pfam" id="PF05922">
    <property type="entry name" value="Inhibitor_I9"/>
    <property type="match status" value="2"/>
</dbReference>
<dbReference type="InterPro" id="IPR045051">
    <property type="entry name" value="SBT"/>
</dbReference>
<feature type="active site" description="Charge relay system" evidence="7 8">
    <location>
        <position position="378"/>
    </location>
</feature>
<feature type="domain" description="Subtilisin-like protease fibronectin type-III" evidence="13">
    <location>
        <begin position="893"/>
        <end position="991"/>
    </location>
</feature>
<evidence type="ECO:0000259" key="11">
    <source>
        <dbReference type="Pfam" id="PF02225"/>
    </source>
</evidence>
<dbReference type="FunFam" id="3.50.30.30:FF:000005">
    <property type="entry name" value="subtilisin-like protease SBT1.5"/>
    <property type="match status" value="1"/>
</dbReference>
<dbReference type="InterPro" id="IPR003137">
    <property type="entry name" value="PA_domain"/>
</dbReference>
<feature type="domain" description="Inhibitor I9" evidence="12">
    <location>
        <begin position="996"/>
        <end position="1055"/>
    </location>
</feature>
<dbReference type="Gene3D" id="2.60.40.2310">
    <property type="match status" value="2"/>
</dbReference>
<dbReference type="SUPFAM" id="SSF52743">
    <property type="entry name" value="Subtilisin-like"/>
    <property type="match status" value="2"/>
</dbReference>
<dbReference type="GO" id="GO:0004252">
    <property type="term" value="F:serine-type endopeptidase activity"/>
    <property type="evidence" value="ECO:0007669"/>
    <property type="project" value="UniProtKB-UniRule"/>
</dbReference>
<evidence type="ECO:0000256" key="6">
    <source>
        <dbReference type="ARBA" id="ARBA00023180"/>
    </source>
</evidence>
<keyword evidence="9" id="KW-0812">Transmembrane</keyword>
<dbReference type="InterPro" id="IPR041469">
    <property type="entry name" value="Subtilisin-like_FN3"/>
</dbReference>
<keyword evidence="3" id="KW-0732">Signal</keyword>
<reference evidence="15" key="1">
    <citation type="journal article" date="2019" name="Gigascience">
        <title>De novo genome assembly of the endangered Acer yangbiense, a plant species with extremely small populations endemic to Yunnan Province, China.</title>
        <authorList>
            <person name="Yang J."/>
            <person name="Wariss H.M."/>
            <person name="Tao L."/>
            <person name="Zhang R."/>
            <person name="Yun Q."/>
            <person name="Hollingsworth P."/>
            <person name="Dao Z."/>
            <person name="Luo G."/>
            <person name="Guo H."/>
            <person name="Ma Y."/>
            <person name="Sun W."/>
        </authorList>
    </citation>
    <scope>NUCLEOTIDE SEQUENCE [LARGE SCALE GENOMIC DNA]</scope>
    <source>
        <strain evidence="15">cv. Malutang</strain>
    </source>
</reference>